<name>A0A1J9Q5Z7_9EURO</name>
<sequence>MSGSNGQYLAIASDKIRHKFCWHTGCHGLMIWSMVFQQIDNNTPRGNSLYAQWESCRALRLAQSIDLICQPPIRTRYVRNTRYNVGRFTFESEWSPTAVPYNQTTTSPVIACRTLGKFLYETHLRSRQPQPRLSVAGPIRVVRISDTRNSTLEVPNGDLLVHADDLTQQGTFVQLQAQINWLASLPHRYKVVIAGNRALVLDPDFTRRFPYRLSPDHSKQSLLDSLDWMVIIYLQDRSVTLTFPHGRKLNVYGSPHTPEFGL</sequence>
<reference evidence="1 2" key="1">
    <citation type="submission" date="2015-08" db="EMBL/GenBank/DDBJ databases">
        <title>Emmonsia species relationships and genome sequence.</title>
        <authorList>
            <person name="Cuomo C.A."/>
            <person name="Schwartz I.S."/>
            <person name="Kenyon C."/>
            <person name="De Hoog G.S."/>
            <person name="Govender N.P."/>
            <person name="Botha A."/>
            <person name="Moreno L."/>
            <person name="De Vries M."/>
            <person name="Munoz J.F."/>
            <person name="Stielow J.B."/>
        </authorList>
    </citation>
    <scope>NUCLEOTIDE SEQUENCE [LARGE SCALE GENOMIC DNA]</scope>
    <source>
        <strain evidence="1 2">EI222</strain>
    </source>
</reference>
<comment type="caution">
    <text evidence="1">The sequence shown here is derived from an EMBL/GenBank/DDBJ whole genome shotgun (WGS) entry which is preliminary data.</text>
</comment>
<dbReference type="VEuPathDB" id="FungiDB:ACJ73_04693"/>
<proteinExistence type="predicted"/>
<accession>A0A1J9Q5Z7</accession>
<evidence type="ECO:0000313" key="2">
    <source>
        <dbReference type="Proteomes" id="UP000242791"/>
    </source>
</evidence>
<dbReference type="PANTHER" id="PTHR12905">
    <property type="entry name" value="METALLOPHOSPHOESTERASE"/>
    <property type="match status" value="1"/>
</dbReference>
<evidence type="ECO:0000313" key="1">
    <source>
        <dbReference type="EMBL" id="OJD23953.1"/>
    </source>
</evidence>
<dbReference type="EMBL" id="LGTZ01000667">
    <property type="protein sequence ID" value="OJD23953.1"/>
    <property type="molecule type" value="Genomic_DNA"/>
</dbReference>
<dbReference type="AlphaFoldDB" id="A0A1J9Q5Z7"/>
<dbReference type="Gene3D" id="3.60.21.10">
    <property type="match status" value="1"/>
</dbReference>
<dbReference type="InterPro" id="IPR051693">
    <property type="entry name" value="UPF0046_metallophosphoest"/>
</dbReference>
<gene>
    <name evidence="1" type="ORF">ACJ73_04693</name>
</gene>
<dbReference type="InterPro" id="IPR029052">
    <property type="entry name" value="Metallo-depent_PP-like"/>
</dbReference>
<dbReference type="PANTHER" id="PTHR12905:SF18">
    <property type="entry name" value="ESTER HYDROLASE, PUTATIVE (AFU_ORTHOLOGUE AFUA_4G03130)-RELATED"/>
    <property type="match status" value="1"/>
</dbReference>
<dbReference type="SUPFAM" id="SSF56300">
    <property type="entry name" value="Metallo-dependent phosphatases"/>
    <property type="match status" value="1"/>
</dbReference>
<dbReference type="OrthoDB" id="630188at2759"/>
<keyword evidence="2" id="KW-1185">Reference proteome</keyword>
<protein>
    <submittedName>
        <fullName evidence="1">Uncharacterized protein</fullName>
    </submittedName>
</protein>
<dbReference type="Proteomes" id="UP000242791">
    <property type="component" value="Unassembled WGS sequence"/>
</dbReference>
<organism evidence="1 2">
    <name type="scientific">Blastomyces percursus</name>
    <dbReference type="NCBI Taxonomy" id="1658174"/>
    <lineage>
        <taxon>Eukaryota</taxon>
        <taxon>Fungi</taxon>
        <taxon>Dikarya</taxon>
        <taxon>Ascomycota</taxon>
        <taxon>Pezizomycotina</taxon>
        <taxon>Eurotiomycetes</taxon>
        <taxon>Eurotiomycetidae</taxon>
        <taxon>Onygenales</taxon>
        <taxon>Ajellomycetaceae</taxon>
        <taxon>Blastomyces</taxon>
    </lineage>
</organism>